<protein>
    <submittedName>
        <fullName evidence="1">Uncharacterized protein</fullName>
    </submittedName>
</protein>
<gene>
    <name evidence="1" type="ORF">METZ01_LOCUS485097</name>
</gene>
<dbReference type="EMBL" id="UINC01209286">
    <property type="protein sequence ID" value="SVE32243.1"/>
    <property type="molecule type" value="Genomic_DNA"/>
</dbReference>
<reference evidence="1" key="1">
    <citation type="submission" date="2018-05" db="EMBL/GenBank/DDBJ databases">
        <authorList>
            <person name="Lanie J.A."/>
            <person name="Ng W.-L."/>
            <person name="Kazmierczak K.M."/>
            <person name="Andrzejewski T.M."/>
            <person name="Davidsen T.M."/>
            <person name="Wayne K.J."/>
            <person name="Tettelin H."/>
            <person name="Glass J.I."/>
            <person name="Rusch D."/>
            <person name="Podicherti R."/>
            <person name="Tsui H.-C.T."/>
            <person name="Winkler M.E."/>
        </authorList>
    </citation>
    <scope>NUCLEOTIDE SEQUENCE</scope>
</reference>
<dbReference type="AlphaFoldDB" id="A0A383CJM9"/>
<accession>A0A383CJM9</accession>
<feature type="non-terminal residue" evidence="1">
    <location>
        <position position="59"/>
    </location>
</feature>
<proteinExistence type="predicted"/>
<organism evidence="1">
    <name type="scientific">marine metagenome</name>
    <dbReference type="NCBI Taxonomy" id="408172"/>
    <lineage>
        <taxon>unclassified sequences</taxon>
        <taxon>metagenomes</taxon>
        <taxon>ecological metagenomes</taxon>
    </lineage>
</organism>
<sequence length="59" mass="6171">MISIDILGAILIQRQAASKMTCTISPRRIISSISCSACHDHSINSTGSGEDDSMSSSVS</sequence>
<evidence type="ECO:0000313" key="1">
    <source>
        <dbReference type="EMBL" id="SVE32243.1"/>
    </source>
</evidence>
<name>A0A383CJM9_9ZZZZ</name>